<name>A0ACB7RXM7_HYAAI</name>
<evidence type="ECO:0000313" key="2">
    <source>
        <dbReference type="Proteomes" id="UP000821845"/>
    </source>
</evidence>
<sequence length="99" mass="10723">MACNASFSGPYGEQDDEQVFIQKVVPETDQLYVRFASSGKRICVIKSVDGTTVTSFCVHECEGSNRMGSRPRRYIFTGHSSGAIQVGGHSTAPSLEETS</sequence>
<evidence type="ECO:0000313" key="1">
    <source>
        <dbReference type="EMBL" id="KAH6926163.1"/>
    </source>
</evidence>
<proteinExistence type="predicted"/>
<accession>A0ACB7RXM7</accession>
<reference evidence="1" key="1">
    <citation type="submission" date="2020-05" db="EMBL/GenBank/DDBJ databases">
        <title>Large-scale comparative analyses of tick genomes elucidate their genetic diversity and vector capacities.</title>
        <authorList>
            <person name="Jia N."/>
            <person name="Wang J."/>
            <person name="Shi W."/>
            <person name="Du L."/>
            <person name="Sun Y."/>
            <person name="Zhan W."/>
            <person name="Jiang J."/>
            <person name="Wang Q."/>
            <person name="Zhang B."/>
            <person name="Ji P."/>
            <person name="Sakyi L.B."/>
            <person name="Cui X."/>
            <person name="Yuan T."/>
            <person name="Jiang B."/>
            <person name="Yang W."/>
            <person name="Lam T.T.-Y."/>
            <person name="Chang Q."/>
            <person name="Ding S."/>
            <person name="Wang X."/>
            <person name="Zhu J."/>
            <person name="Ruan X."/>
            <person name="Zhao L."/>
            <person name="Wei J."/>
            <person name="Que T."/>
            <person name="Du C."/>
            <person name="Cheng J."/>
            <person name="Dai P."/>
            <person name="Han X."/>
            <person name="Huang E."/>
            <person name="Gao Y."/>
            <person name="Liu J."/>
            <person name="Shao H."/>
            <person name="Ye R."/>
            <person name="Li L."/>
            <person name="Wei W."/>
            <person name="Wang X."/>
            <person name="Wang C."/>
            <person name="Yang T."/>
            <person name="Huo Q."/>
            <person name="Li W."/>
            <person name="Guo W."/>
            <person name="Chen H."/>
            <person name="Zhou L."/>
            <person name="Ni X."/>
            <person name="Tian J."/>
            <person name="Zhou Y."/>
            <person name="Sheng Y."/>
            <person name="Liu T."/>
            <person name="Pan Y."/>
            <person name="Xia L."/>
            <person name="Li J."/>
            <person name="Zhao F."/>
            <person name="Cao W."/>
        </authorList>
    </citation>
    <scope>NUCLEOTIDE SEQUENCE</scope>
    <source>
        <strain evidence="1">Hyas-2018</strain>
    </source>
</reference>
<dbReference type="Proteomes" id="UP000821845">
    <property type="component" value="Chromosome 7"/>
</dbReference>
<comment type="caution">
    <text evidence="1">The sequence shown here is derived from an EMBL/GenBank/DDBJ whole genome shotgun (WGS) entry which is preliminary data.</text>
</comment>
<gene>
    <name evidence="1" type="ORF">HPB50_015391</name>
</gene>
<organism evidence="1 2">
    <name type="scientific">Hyalomma asiaticum</name>
    <name type="common">Tick</name>
    <dbReference type="NCBI Taxonomy" id="266040"/>
    <lineage>
        <taxon>Eukaryota</taxon>
        <taxon>Metazoa</taxon>
        <taxon>Ecdysozoa</taxon>
        <taxon>Arthropoda</taxon>
        <taxon>Chelicerata</taxon>
        <taxon>Arachnida</taxon>
        <taxon>Acari</taxon>
        <taxon>Parasitiformes</taxon>
        <taxon>Ixodida</taxon>
        <taxon>Ixodoidea</taxon>
        <taxon>Ixodidae</taxon>
        <taxon>Hyalomminae</taxon>
        <taxon>Hyalomma</taxon>
    </lineage>
</organism>
<protein>
    <submittedName>
        <fullName evidence="1">Uncharacterized protein</fullName>
    </submittedName>
</protein>
<keyword evidence="2" id="KW-1185">Reference proteome</keyword>
<dbReference type="EMBL" id="CM023487">
    <property type="protein sequence ID" value="KAH6926163.1"/>
    <property type="molecule type" value="Genomic_DNA"/>
</dbReference>